<keyword evidence="1" id="KW-0812">Transmembrane</keyword>
<dbReference type="PROSITE" id="PS50206">
    <property type="entry name" value="RHODANESE_3"/>
    <property type="match status" value="1"/>
</dbReference>
<dbReference type="InterPro" id="IPR036873">
    <property type="entry name" value="Rhodanese-like_dom_sf"/>
</dbReference>
<evidence type="ECO:0000259" key="2">
    <source>
        <dbReference type="PROSITE" id="PS50206"/>
    </source>
</evidence>
<protein>
    <submittedName>
        <fullName evidence="3">Uncharacterized protein YibN</fullName>
    </submittedName>
</protein>
<proteinExistence type="predicted"/>
<dbReference type="Pfam" id="PF00462">
    <property type="entry name" value="Glutaredoxin"/>
    <property type="match status" value="1"/>
</dbReference>
<evidence type="ECO:0000313" key="3">
    <source>
        <dbReference type="EMBL" id="CAK9072402.1"/>
    </source>
</evidence>
<organism evidence="3 4">
    <name type="scientific">Durusdinium trenchii</name>
    <dbReference type="NCBI Taxonomy" id="1381693"/>
    <lineage>
        <taxon>Eukaryota</taxon>
        <taxon>Sar</taxon>
        <taxon>Alveolata</taxon>
        <taxon>Dinophyceae</taxon>
        <taxon>Suessiales</taxon>
        <taxon>Symbiodiniaceae</taxon>
        <taxon>Durusdinium</taxon>
    </lineage>
</organism>
<name>A0ABP0P8M5_9DINO</name>
<feature type="transmembrane region" description="Helical" evidence="1">
    <location>
        <begin position="12"/>
        <end position="28"/>
    </location>
</feature>
<keyword evidence="1" id="KW-0472">Membrane</keyword>
<dbReference type="PANTHER" id="PTHR43031:SF18">
    <property type="entry name" value="RHODANESE-RELATED SULFURTRANSFERASES"/>
    <property type="match status" value="1"/>
</dbReference>
<dbReference type="InterPro" id="IPR050229">
    <property type="entry name" value="GlpE_sulfurtransferase"/>
</dbReference>
<dbReference type="PANTHER" id="PTHR43031">
    <property type="entry name" value="FAD-DEPENDENT OXIDOREDUCTASE"/>
    <property type="match status" value="1"/>
</dbReference>
<comment type="caution">
    <text evidence="3">The sequence shown here is derived from an EMBL/GenBank/DDBJ whole genome shotgun (WGS) entry which is preliminary data.</text>
</comment>
<accession>A0ABP0P8M5</accession>
<keyword evidence="1" id="KW-1133">Transmembrane helix</keyword>
<dbReference type="CDD" id="cd00158">
    <property type="entry name" value="RHOD"/>
    <property type="match status" value="1"/>
</dbReference>
<dbReference type="SUPFAM" id="SSF52833">
    <property type="entry name" value="Thioredoxin-like"/>
    <property type="match status" value="1"/>
</dbReference>
<dbReference type="Proteomes" id="UP001642464">
    <property type="component" value="Unassembled WGS sequence"/>
</dbReference>
<evidence type="ECO:0000313" key="4">
    <source>
        <dbReference type="Proteomes" id="UP001642464"/>
    </source>
</evidence>
<dbReference type="Gene3D" id="3.40.250.10">
    <property type="entry name" value="Rhodanese-like domain"/>
    <property type="match status" value="1"/>
</dbReference>
<keyword evidence="4" id="KW-1185">Reference proteome</keyword>
<dbReference type="InterPro" id="IPR001763">
    <property type="entry name" value="Rhodanese-like_dom"/>
</dbReference>
<reference evidence="3 4" key="1">
    <citation type="submission" date="2024-02" db="EMBL/GenBank/DDBJ databases">
        <authorList>
            <person name="Chen Y."/>
            <person name="Shah S."/>
            <person name="Dougan E. K."/>
            <person name="Thang M."/>
            <person name="Chan C."/>
        </authorList>
    </citation>
    <scope>NUCLEOTIDE SEQUENCE [LARGE SCALE GENOMIC DNA]</scope>
</reference>
<dbReference type="InterPro" id="IPR002109">
    <property type="entry name" value="Glutaredoxin"/>
</dbReference>
<feature type="non-terminal residue" evidence="3">
    <location>
        <position position="176"/>
    </location>
</feature>
<dbReference type="SMART" id="SM00450">
    <property type="entry name" value="RHOD"/>
    <property type="match status" value="1"/>
</dbReference>
<feature type="domain" description="Rhodanese" evidence="2">
    <location>
        <begin position="47"/>
        <end position="137"/>
    </location>
</feature>
<dbReference type="SUPFAM" id="SSF52821">
    <property type="entry name" value="Rhodanese/Cell cycle control phosphatase"/>
    <property type="match status" value="1"/>
</dbReference>
<sequence>MDRLLEFAGNHPVLVSAFFVLWAVFFVIEGRRGGQPVSPQQATNMVNKQEGVLLDVRAEDDFRAAHIAGSVNIPHSQLEERLAELDTYKEKPLILVCNHGNTASASGRMLRGKGFASVWRLRGGLQAWRADKLPVVKAKLLESKGVAYTDIDVGKEPARRGEMMTRSGQRTVPQIW</sequence>
<dbReference type="EMBL" id="CAXAMM010034177">
    <property type="protein sequence ID" value="CAK9072402.1"/>
    <property type="molecule type" value="Genomic_DNA"/>
</dbReference>
<dbReference type="InterPro" id="IPR036249">
    <property type="entry name" value="Thioredoxin-like_sf"/>
</dbReference>
<gene>
    <name evidence="3" type="ORF">SCF082_LOCUS35616</name>
</gene>
<dbReference type="Gene3D" id="3.40.30.10">
    <property type="entry name" value="Glutaredoxin"/>
    <property type="match status" value="1"/>
</dbReference>
<dbReference type="Pfam" id="PF00581">
    <property type="entry name" value="Rhodanese"/>
    <property type="match status" value="1"/>
</dbReference>
<evidence type="ECO:0000256" key="1">
    <source>
        <dbReference type="SAM" id="Phobius"/>
    </source>
</evidence>